<dbReference type="InterPro" id="IPR036490">
    <property type="entry name" value="ThsB_TIR-like_sf"/>
</dbReference>
<evidence type="ECO:0000313" key="2">
    <source>
        <dbReference type="EMBL" id="CAD86010.1"/>
    </source>
</evidence>
<proteinExistence type="predicted"/>
<dbReference type="Pfam" id="PF08937">
    <property type="entry name" value="ThsB_TIR"/>
    <property type="match status" value="1"/>
</dbReference>
<gene>
    <name evidence="2" type="ordered locus">NE2099</name>
</gene>
<evidence type="ECO:0000313" key="3">
    <source>
        <dbReference type="Proteomes" id="UP000001416"/>
    </source>
</evidence>
<dbReference type="KEGG" id="neu:NE2099"/>
<dbReference type="SUPFAM" id="SSF52206">
    <property type="entry name" value="Hypothetical protein MTH538"/>
    <property type="match status" value="1"/>
</dbReference>
<dbReference type="InterPro" id="IPR015032">
    <property type="entry name" value="ThsB__TIR-like_domain"/>
</dbReference>
<dbReference type="eggNOG" id="ENOG5032RJ7">
    <property type="taxonomic scope" value="Bacteria"/>
</dbReference>
<dbReference type="AlphaFoldDB" id="Q82T32"/>
<evidence type="ECO:0000259" key="1">
    <source>
        <dbReference type="Pfam" id="PF08937"/>
    </source>
</evidence>
<organism evidence="2 3">
    <name type="scientific">Nitrosomonas europaea (strain ATCC 19718 / CIP 103999 / KCTC 2705 / NBRC 14298)</name>
    <dbReference type="NCBI Taxonomy" id="228410"/>
    <lineage>
        <taxon>Bacteria</taxon>
        <taxon>Pseudomonadati</taxon>
        <taxon>Pseudomonadota</taxon>
        <taxon>Betaproteobacteria</taxon>
        <taxon>Nitrosomonadales</taxon>
        <taxon>Nitrosomonadaceae</taxon>
        <taxon>Nitrosomonas</taxon>
    </lineage>
</organism>
<dbReference type="HOGENOM" id="CLU_098991_0_0_4"/>
<protein>
    <recommendedName>
        <fullName evidence="1">Thoeris protein ThsB TIR-like domain-containing protein</fullName>
    </recommendedName>
</protein>
<sequence>MVARKCFYSFHYQPDNWRASTVRQIGAIEGNQPAKDNDWESIASGANQDEKIKRWIAEQMQGRTCTIVLVGTSTANRKWINHEIVKSWNDGLGVVGIRIHGLKDRNGNTSAMGKNPFDHITHGPSKKPLSSLVKCYNPAGATSQDRYAWIAQHLENAVAEAIRIRKANS</sequence>
<name>Q82T32_NITEU</name>
<reference evidence="2 3" key="1">
    <citation type="journal article" date="2003" name="J. Bacteriol.">
        <title>Complete genome sequence of the ammonia-oxidizing bacterium and obligate chemolithoautotroph Nitrosomonas europaea.</title>
        <authorList>
            <person name="Chain P."/>
            <person name="Lamerdin J."/>
            <person name="Larimer F."/>
            <person name="Regala W."/>
            <person name="Land M."/>
            <person name="Hauser L."/>
            <person name="Hooper A."/>
            <person name="Klotz M."/>
            <person name="Norton J."/>
            <person name="Sayavedra-Soto L."/>
            <person name="Arciero D."/>
            <person name="Hommes N."/>
            <person name="Whittaker M."/>
            <person name="Arp D."/>
        </authorList>
    </citation>
    <scope>NUCLEOTIDE SEQUENCE [LARGE SCALE GENOMIC DNA]</scope>
    <source>
        <strain evidence="3">ATCC 19718 / CIP 103999 / KCTC 2705 / NBRC 14298</strain>
    </source>
</reference>
<accession>Q82T32</accession>
<dbReference type="EMBL" id="AL954747">
    <property type="protein sequence ID" value="CAD86010.1"/>
    <property type="molecule type" value="Genomic_DNA"/>
</dbReference>
<feature type="domain" description="Thoeris protein ThsB TIR-like" evidence="1">
    <location>
        <begin position="7"/>
        <end position="103"/>
    </location>
</feature>
<dbReference type="OrthoDB" id="9811746at2"/>
<dbReference type="Proteomes" id="UP000001416">
    <property type="component" value="Chromosome"/>
</dbReference>
<dbReference type="Gene3D" id="3.40.50.11200">
    <property type="match status" value="1"/>
</dbReference>
<keyword evidence="3" id="KW-1185">Reference proteome</keyword>